<keyword evidence="5" id="KW-1185">Reference proteome</keyword>
<evidence type="ECO:0000256" key="1">
    <source>
        <dbReference type="ARBA" id="ARBA00006484"/>
    </source>
</evidence>
<name>A0A3N1D7C6_9ACTN</name>
<evidence type="ECO:0000313" key="4">
    <source>
        <dbReference type="EMBL" id="ROO89433.1"/>
    </source>
</evidence>
<sequence length="270" mass="27608">MTTTIVTGGASGIGAAIAAELIARGDTVVLADLNGTGAAEVAERLTAAGPGKAFGAALDVTDAAAVRELYEGVARDHAGLDLVFNNAGIAIAGLAEELTLDHWNRAIDINLKGVVHGVDAAYRIMRGQGRGHIVNTASLAGLVPMPMGIPYTATKHAVVGLTLALRAEAAVLGIRVGALCPGFIATNLLRTVNAGLPETGMSSKADAEVPKIYPADKLAKVVMKGVRRNKAVIVAPAYGRLAWLGARLSPAGAVRASRLAADGYRKEHGI</sequence>
<dbReference type="PANTHER" id="PTHR44196:SF1">
    <property type="entry name" value="DEHYDROGENASE_REDUCTASE SDR FAMILY MEMBER 7B"/>
    <property type="match status" value="1"/>
</dbReference>
<dbReference type="AlphaFoldDB" id="A0A3N1D7C6"/>
<dbReference type="GO" id="GO:0016491">
    <property type="term" value="F:oxidoreductase activity"/>
    <property type="evidence" value="ECO:0007669"/>
    <property type="project" value="UniProtKB-KW"/>
</dbReference>
<organism evidence="4 5">
    <name type="scientific">Actinocorallia herbida</name>
    <dbReference type="NCBI Taxonomy" id="58109"/>
    <lineage>
        <taxon>Bacteria</taxon>
        <taxon>Bacillati</taxon>
        <taxon>Actinomycetota</taxon>
        <taxon>Actinomycetes</taxon>
        <taxon>Streptosporangiales</taxon>
        <taxon>Thermomonosporaceae</taxon>
        <taxon>Actinocorallia</taxon>
    </lineage>
</organism>
<dbReference type="InterPro" id="IPR020904">
    <property type="entry name" value="Sc_DH/Rdtase_CS"/>
</dbReference>
<dbReference type="GO" id="GO:0016020">
    <property type="term" value="C:membrane"/>
    <property type="evidence" value="ECO:0007669"/>
    <property type="project" value="TreeGrafter"/>
</dbReference>
<dbReference type="Pfam" id="PF00106">
    <property type="entry name" value="adh_short"/>
    <property type="match status" value="1"/>
</dbReference>
<comment type="caution">
    <text evidence="4">The sequence shown here is derived from an EMBL/GenBank/DDBJ whole genome shotgun (WGS) entry which is preliminary data.</text>
</comment>
<dbReference type="OrthoDB" id="9775296at2"/>
<dbReference type="PRINTS" id="PR00081">
    <property type="entry name" value="GDHRDH"/>
</dbReference>
<dbReference type="PROSITE" id="PS00061">
    <property type="entry name" value="ADH_SHORT"/>
    <property type="match status" value="1"/>
</dbReference>
<dbReference type="InterPro" id="IPR036291">
    <property type="entry name" value="NAD(P)-bd_dom_sf"/>
</dbReference>
<gene>
    <name evidence="4" type="ORF">EDD29_7123</name>
</gene>
<evidence type="ECO:0000313" key="5">
    <source>
        <dbReference type="Proteomes" id="UP000272400"/>
    </source>
</evidence>
<dbReference type="RefSeq" id="WP_123668530.1">
    <property type="nucleotide sequence ID" value="NZ_RJKE01000001.1"/>
</dbReference>
<reference evidence="4 5" key="1">
    <citation type="submission" date="2018-11" db="EMBL/GenBank/DDBJ databases">
        <title>Sequencing the genomes of 1000 actinobacteria strains.</title>
        <authorList>
            <person name="Klenk H.-P."/>
        </authorList>
    </citation>
    <scope>NUCLEOTIDE SEQUENCE [LARGE SCALE GENOMIC DNA]</scope>
    <source>
        <strain evidence="4 5">DSM 44254</strain>
    </source>
</reference>
<accession>A0A3N1D7C6</accession>
<protein>
    <submittedName>
        <fullName evidence="4">NADP-dependent 3-hydroxy acid dehydrogenase YdfG</fullName>
    </submittedName>
</protein>
<dbReference type="SUPFAM" id="SSF51735">
    <property type="entry name" value="NAD(P)-binding Rossmann-fold domains"/>
    <property type="match status" value="1"/>
</dbReference>
<dbReference type="EMBL" id="RJKE01000001">
    <property type="protein sequence ID" value="ROO89433.1"/>
    <property type="molecule type" value="Genomic_DNA"/>
</dbReference>
<evidence type="ECO:0000256" key="2">
    <source>
        <dbReference type="ARBA" id="ARBA00023002"/>
    </source>
</evidence>
<proteinExistence type="inferred from homology"/>
<keyword evidence="2" id="KW-0560">Oxidoreductase</keyword>
<dbReference type="Gene3D" id="3.40.50.720">
    <property type="entry name" value="NAD(P)-binding Rossmann-like Domain"/>
    <property type="match status" value="1"/>
</dbReference>
<dbReference type="PRINTS" id="PR00080">
    <property type="entry name" value="SDRFAMILY"/>
</dbReference>
<evidence type="ECO:0000256" key="3">
    <source>
        <dbReference type="RuleBase" id="RU000363"/>
    </source>
</evidence>
<dbReference type="CDD" id="cd05233">
    <property type="entry name" value="SDR_c"/>
    <property type="match status" value="1"/>
</dbReference>
<dbReference type="InterPro" id="IPR002347">
    <property type="entry name" value="SDR_fam"/>
</dbReference>
<comment type="similarity">
    <text evidence="1 3">Belongs to the short-chain dehydrogenases/reductases (SDR) family.</text>
</comment>
<dbReference type="Proteomes" id="UP000272400">
    <property type="component" value="Unassembled WGS sequence"/>
</dbReference>
<dbReference type="PANTHER" id="PTHR44196">
    <property type="entry name" value="DEHYDROGENASE/REDUCTASE SDR FAMILY MEMBER 7B"/>
    <property type="match status" value="1"/>
</dbReference>